<dbReference type="EMBL" id="DXAY01000028">
    <property type="protein sequence ID" value="HIZ73856.1"/>
    <property type="molecule type" value="Genomic_DNA"/>
</dbReference>
<evidence type="ECO:0000256" key="3">
    <source>
        <dbReference type="ARBA" id="ARBA00022801"/>
    </source>
</evidence>
<accession>A0A9D2G807</accession>
<evidence type="ECO:0000256" key="4">
    <source>
        <dbReference type="ARBA" id="ARBA00022825"/>
    </source>
</evidence>
<comment type="caution">
    <text evidence="6">The sequence shown here is derived from an EMBL/GenBank/DDBJ whole genome shotgun (WGS) entry which is preliminary data.</text>
</comment>
<dbReference type="InterPro" id="IPR023828">
    <property type="entry name" value="Peptidase_S8_Ser-AS"/>
</dbReference>
<keyword evidence="3" id="KW-0378">Hydrolase</keyword>
<dbReference type="InterPro" id="IPR034045">
    <property type="entry name" value="Pep_S8_CspA-like"/>
</dbReference>
<dbReference type="SUPFAM" id="SSF52743">
    <property type="entry name" value="Subtilisin-like"/>
    <property type="match status" value="1"/>
</dbReference>
<dbReference type="PANTHER" id="PTHR43399:SF4">
    <property type="entry name" value="CELL WALL-ASSOCIATED PROTEASE"/>
    <property type="match status" value="1"/>
</dbReference>
<proteinExistence type="inferred from homology"/>
<dbReference type="Gene3D" id="3.40.50.200">
    <property type="entry name" value="Peptidase S8/S53 domain"/>
    <property type="match status" value="1"/>
</dbReference>
<comment type="similarity">
    <text evidence="1">Belongs to the peptidase S8 family.</text>
</comment>
<dbReference type="PANTHER" id="PTHR43399">
    <property type="entry name" value="SUBTILISIN-RELATED"/>
    <property type="match status" value="1"/>
</dbReference>
<dbReference type="GO" id="GO:0004252">
    <property type="term" value="F:serine-type endopeptidase activity"/>
    <property type="evidence" value="ECO:0007669"/>
    <property type="project" value="InterPro"/>
</dbReference>
<protein>
    <submittedName>
        <fullName evidence="6">S8 family peptidase</fullName>
    </submittedName>
</protein>
<reference evidence="6" key="1">
    <citation type="journal article" date="2021" name="PeerJ">
        <title>Extensive microbial diversity within the chicken gut microbiome revealed by metagenomics and culture.</title>
        <authorList>
            <person name="Gilroy R."/>
            <person name="Ravi A."/>
            <person name="Getino M."/>
            <person name="Pursley I."/>
            <person name="Horton D.L."/>
            <person name="Alikhan N.F."/>
            <person name="Baker D."/>
            <person name="Gharbi K."/>
            <person name="Hall N."/>
            <person name="Watson M."/>
            <person name="Adriaenssens E.M."/>
            <person name="Foster-Nyarko E."/>
            <person name="Jarju S."/>
            <person name="Secka A."/>
            <person name="Antonio M."/>
            <person name="Oren A."/>
            <person name="Chaudhuri R.R."/>
            <person name="La Ragione R."/>
            <person name="Hildebrand F."/>
            <person name="Pallen M.J."/>
        </authorList>
    </citation>
    <scope>NUCLEOTIDE SEQUENCE</scope>
    <source>
        <strain evidence="6">CHK196-3914</strain>
    </source>
</reference>
<evidence type="ECO:0000256" key="2">
    <source>
        <dbReference type="ARBA" id="ARBA00022670"/>
    </source>
</evidence>
<evidence type="ECO:0000256" key="1">
    <source>
        <dbReference type="ARBA" id="ARBA00011073"/>
    </source>
</evidence>
<evidence type="ECO:0000313" key="7">
    <source>
        <dbReference type="Proteomes" id="UP000824116"/>
    </source>
</evidence>
<dbReference type="Pfam" id="PF00082">
    <property type="entry name" value="Peptidase_S8"/>
    <property type="match status" value="1"/>
</dbReference>
<dbReference type="GO" id="GO:0006508">
    <property type="term" value="P:proteolysis"/>
    <property type="evidence" value="ECO:0007669"/>
    <property type="project" value="UniProtKB-KW"/>
</dbReference>
<dbReference type="PROSITE" id="PS00138">
    <property type="entry name" value="SUBTILASE_SER"/>
    <property type="match status" value="1"/>
</dbReference>
<dbReference type="InterPro" id="IPR000209">
    <property type="entry name" value="Peptidase_S8/S53_dom"/>
</dbReference>
<name>A0A9D2G807_9FIRM</name>
<evidence type="ECO:0000313" key="6">
    <source>
        <dbReference type="EMBL" id="HIZ73856.1"/>
    </source>
</evidence>
<sequence length="301" mass="32264">MVERFLNDAADTWKNVICAGSGNEGSSAGHAAGQVREDMEETVQLAVQNREPALNVQIWKSYVDEMDISVVSPSGVTAGPFREILGPQRFVLGRTELLVYYGEPKPYSVKQEIYISFLPEESYIDSGVWRIVLTPRSIVDGTYQMWLPSQGALNEGTAFLFPDSGTTLTIPSTAARVITAAAYDGLSFSYADFSGRGAPEGYGGSGVPKPDLAAPGVRISAPVPGGGYGEFTGTSFAAPFVTGAAALLMEWGIVLGNDPYLYGEKVKAYLRRGARQLPGYAEWPNPQLGYGALCVRNSIPV</sequence>
<reference evidence="6" key="2">
    <citation type="submission" date="2021-04" db="EMBL/GenBank/DDBJ databases">
        <authorList>
            <person name="Gilroy R."/>
        </authorList>
    </citation>
    <scope>NUCLEOTIDE SEQUENCE</scope>
    <source>
        <strain evidence="6">CHK196-3914</strain>
    </source>
</reference>
<dbReference type="Proteomes" id="UP000824116">
    <property type="component" value="Unassembled WGS sequence"/>
</dbReference>
<gene>
    <name evidence="6" type="ORF">H9723_01245</name>
</gene>
<organism evidence="6 7">
    <name type="scientific">Candidatus Mediterraneibacter stercoravium</name>
    <dbReference type="NCBI Taxonomy" id="2838685"/>
    <lineage>
        <taxon>Bacteria</taxon>
        <taxon>Bacillati</taxon>
        <taxon>Bacillota</taxon>
        <taxon>Clostridia</taxon>
        <taxon>Lachnospirales</taxon>
        <taxon>Lachnospiraceae</taxon>
        <taxon>Mediterraneibacter</taxon>
    </lineage>
</organism>
<dbReference type="CDD" id="cd07478">
    <property type="entry name" value="Peptidases_S8_CspA-like"/>
    <property type="match status" value="1"/>
</dbReference>
<dbReference type="InterPro" id="IPR051048">
    <property type="entry name" value="Peptidase_S8/S53_subtilisin"/>
</dbReference>
<dbReference type="Gene3D" id="2.60.120.1290">
    <property type="match status" value="1"/>
</dbReference>
<feature type="domain" description="Peptidase S8/S53" evidence="5">
    <location>
        <begin position="164"/>
        <end position="281"/>
    </location>
</feature>
<dbReference type="InterPro" id="IPR036852">
    <property type="entry name" value="Peptidase_S8/S53_dom_sf"/>
</dbReference>
<evidence type="ECO:0000259" key="5">
    <source>
        <dbReference type="Pfam" id="PF00082"/>
    </source>
</evidence>
<keyword evidence="4" id="KW-0720">Serine protease</keyword>
<dbReference type="AlphaFoldDB" id="A0A9D2G807"/>
<keyword evidence="2" id="KW-0645">Protease</keyword>